<protein>
    <submittedName>
        <fullName evidence="3">Uncharacterized protein</fullName>
    </submittedName>
</protein>
<sequence length="138" mass="14684">MDKIATAAVATAKADRYRKQKGQRLKIFALFVVSYFALTITAFLAGAFLTTINRHPPRTNYLNFILLEQVQTLSRGSFHMNTSNHDHSSSNPGDEAPPGTPGTGENICHVCNGSGRTEAGECKNCGGTGKVIEGIGGA</sequence>
<keyword evidence="2" id="KW-0472">Membrane</keyword>
<proteinExistence type="predicted"/>
<feature type="transmembrane region" description="Helical" evidence="2">
    <location>
        <begin position="27"/>
        <end position="49"/>
    </location>
</feature>
<comment type="caution">
    <text evidence="3">The sequence shown here is derived from an EMBL/GenBank/DDBJ whole genome shotgun (WGS) entry which is preliminary data.</text>
</comment>
<keyword evidence="2" id="KW-0812">Transmembrane</keyword>
<evidence type="ECO:0000256" key="2">
    <source>
        <dbReference type="SAM" id="Phobius"/>
    </source>
</evidence>
<gene>
    <name evidence="3" type="ORF">AAGW23_05310</name>
</gene>
<reference evidence="3 4" key="1">
    <citation type="submission" date="2024-04" db="EMBL/GenBank/DDBJ databases">
        <title>Draft Genome Sequence of Isolates Cultured from Underwater Hawaii Seamounts in the North Pacific Ocean.</title>
        <authorList>
            <person name="Sharma I."/>
            <person name="Darden B."/>
            <person name="Creggett J."/>
            <person name="Taylor S."/>
            <person name="Grant M.P."/>
            <person name="Scott J."/>
            <person name="Attles S."/>
            <person name="Walker S."/>
            <person name="Johnson G."/>
            <person name="St. Cloud C."/>
        </authorList>
    </citation>
    <scope>NUCLEOTIDE SEQUENCE [LARGE SCALE GENOMIC DNA]</scope>
    <source>
        <strain evidence="3 4">03GJ23</strain>
    </source>
</reference>
<dbReference type="EMBL" id="JBCFXD010000002">
    <property type="protein sequence ID" value="MEL7558260.1"/>
    <property type="molecule type" value="Genomic_DNA"/>
</dbReference>
<dbReference type="RefSeq" id="WP_342405301.1">
    <property type="nucleotide sequence ID" value="NZ_JBCFXD010000002.1"/>
</dbReference>
<keyword evidence="4" id="KW-1185">Reference proteome</keyword>
<keyword evidence="2" id="KW-1133">Transmembrane helix</keyword>
<evidence type="ECO:0000313" key="3">
    <source>
        <dbReference type="EMBL" id="MEL7558260.1"/>
    </source>
</evidence>
<feature type="region of interest" description="Disordered" evidence="1">
    <location>
        <begin position="78"/>
        <end position="102"/>
    </location>
</feature>
<evidence type="ECO:0000256" key="1">
    <source>
        <dbReference type="SAM" id="MobiDB-lite"/>
    </source>
</evidence>
<accession>A0ABU9M848</accession>
<name>A0ABU9M848_STUCH</name>
<dbReference type="Proteomes" id="UP001467669">
    <property type="component" value="Unassembled WGS sequence"/>
</dbReference>
<evidence type="ECO:0000313" key="4">
    <source>
        <dbReference type="Proteomes" id="UP001467669"/>
    </source>
</evidence>
<organism evidence="3 4">
    <name type="scientific">Stutzerimonas chloritidismutans</name>
    <name type="common">Pseudomonas chloritidismutans</name>
    <dbReference type="NCBI Taxonomy" id="203192"/>
    <lineage>
        <taxon>Bacteria</taxon>
        <taxon>Pseudomonadati</taxon>
        <taxon>Pseudomonadota</taxon>
        <taxon>Gammaproteobacteria</taxon>
        <taxon>Pseudomonadales</taxon>
        <taxon>Pseudomonadaceae</taxon>
        <taxon>Stutzerimonas</taxon>
    </lineage>
</organism>